<dbReference type="RefSeq" id="XP_004349721.1">
    <property type="nucleotide sequence ID" value="XM_004349671.1"/>
</dbReference>
<keyword evidence="2" id="KW-1185">Reference proteome</keyword>
<evidence type="ECO:0000313" key="2">
    <source>
        <dbReference type="Proteomes" id="UP000011083"/>
    </source>
</evidence>
<dbReference type="KEGG" id="acan:ACA1_034340"/>
<sequence length="66" mass="7029">MSSAENKNGRKGKPKAYVSTVIDAPIEAVWATAGRRAEFDEAAVEQAIEQGVYTSAFNSLRKAAAV</sequence>
<proteinExistence type="predicted"/>
<dbReference type="GeneID" id="14923557"/>
<name>L8HBP4_ACACF</name>
<gene>
    <name evidence="1" type="ORF">ACA1_034340</name>
</gene>
<organism evidence="1 2">
    <name type="scientific">Acanthamoeba castellanii (strain ATCC 30010 / Neff)</name>
    <dbReference type="NCBI Taxonomy" id="1257118"/>
    <lineage>
        <taxon>Eukaryota</taxon>
        <taxon>Amoebozoa</taxon>
        <taxon>Discosea</taxon>
        <taxon>Longamoebia</taxon>
        <taxon>Centramoebida</taxon>
        <taxon>Acanthamoebidae</taxon>
        <taxon>Acanthamoeba</taxon>
    </lineage>
</organism>
<dbReference type="AlphaFoldDB" id="L8HBP4"/>
<dbReference type="Proteomes" id="UP000011083">
    <property type="component" value="Unassembled WGS sequence"/>
</dbReference>
<dbReference type="VEuPathDB" id="AmoebaDB:ACA1_034340"/>
<evidence type="ECO:0000313" key="1">
    <source>
        <dbReference type="EMBL" id="ELR22600.1"/>
    </source>
</evidence>
<accession>L8HBP4</accession>
<protein>
    <submittedName>
        <fullName evidence="1">Uncharacterized protein</fullName>
    </submittedName>
</protein>
<reference evidence="1 2" key="1">
    <citation type="journal article" date="2013" name="Genome Biol.">
        <title>Genome of Acanthamoeba castellanii highlights extensive lateral gene transfer and early evolution of tyrosine kinase signaling.</title>
        <authorList>
            <person name="Clarke M."/>
            <person name="Lohan A.J."/>
            <person name="Liu B."/>
            <person name="Lagkouvardos I."/>
            <person name="Roy S."/>
            <person name="Zafar N."/>
            <person name="Bertelli C."/>
            <person name="Schilde C."/>
            <person name="Kianianmomeni A."/>
            <person name="Burglin T.R."/>
            <person name="Frech C."/>
            <person name="Turcotte B."/>
            <person name="Kopec K.O."/>
            <person name="Synnott J.M."/>
            <person name="Choo C."/>
            <person name="Paponov I."/>
            <person name="Finkler A."/>
            <person name="Soon Heng Tan C."/>
            <person name="Hutchins A.P."/>
            <person name="Weinmeier T."/>
            <person name="Rattei T."/>
            <person name="Chu J.S."/>
            <person name="Gimenez G."/>
            <person name="Irimia M."/>
            <person name="Rigden D.J."/>
            <person name="Fitzpatrick D.A."/>
            <person name="Lorenzo-Morales J."/>
            <person name="Bateman A."/>
            <person name="Chiu C.H."/>
            <person name="Tang P."/>
            <person name="Hegemann P."/>
            <person name="Fromm H."/>
            <person name="Raoult D."/>
            <person name="Greub G."/>
            <person name="Miranda-Saavedra D."/>
            <person name="Chen N."/>
            <person name="Nash P."/>
            <person name="Ginger M.L."/>
            <person name="Horn M."/>
            <person name="Schaap P."/>
            <person name="Caler L."/>
            <person name="Loftus B."/>
        </authorList>
    </citation>
    <scope>NUCLEOTIDE SEQUENCE [LARGE SCALE GENOMIC DNA]</scope>
    <source>
        <strain evidence="1 2">Neff</strain>
    </source>
</reference>
<dbReference type="EMBL" id="KB007879">
    <property type="protein sequence ID" value="ELR22600.1"/>
    <property type="molecule type" value="Genomic_DNA"/>
</dbReference>